<dbReference type="InterPro" id="IPR037523">
    <property type="entry name" value="VOC_core"/>
</dbReference>
<dbReference type="PROSITE" id="PS51819">
    <property type="entry name" value="VOC"/>
    <property type="match status" value="1"/>
</dbReference>
<dbReference type="AlphaFoldDB" id="A0A6M0Q3E7"/>
<evidence type="ECO:0000313" key="2">
    <source>
        <dbReference type="EMBL" id="NEY70683.1"/>
    </source>
</evidence>
<feature type="domain" description="VOC" evidence="1">
    <location>
        <begin position="6"/>
        <end position="116"/>
    </location>
</feature>
<dbReference type="Pfam" id="PF00903">
    <property type="entry name" value="Glyoxalase"/>
    <property type="match status" value="1"/>
</dbReference>
<dbReference type="Gene3D" id="3.10.180.10">
    <property type="entry name" value="2,3-Dihydroxybiphenyl 1,2-Dioxygenase, domain 1"/>
    <property type="match status" value="1"/>
</dbReference>
<dbReference type="SUPFAM" id="SSF54593">
    <property type="entry name" value="Glyoxalase/Bleomycin resistance protein/Dihydroxybiphenyl dioxygenase"/>
    <property type="match status" value="1"/>
</dbReference>
<name>A0A6M0Q3E7_9BACI</name>
<dbReference type="InterPro" id="IPR029068">
    <property type="entry name" value="Glyas_Bleomycin-R_OHBP_Dase"/>
</dbReference>
<sequence length="117" mass="13442">MCLVDRIDTICLKVSNIDKASLWYQEKLGLKIAYRGEHYQVLSIGDSGIPLTIEEGKGEISKNGQSYPIFFSKNITETFQTLKELGVMCKEIQIDVVNTYFDFYDLDGNQLQVCFWK</sequence>
<dbReference type="EMBL" id="JAAIWM010000001">
    <property type="protein sequence ID" value="NEY70683.1"/>
    <property type="molecule type" value="Genomic_DNA"/>
</dbReference>
<dbReference type="Proteomes" id="UP000481043">
    <property type="component" value="Unassembled WGS sequence"/>
</dbReference>
<keyword evidence="3" id="KW-1185">Reference proteome</keyword>
<organism evidence="2 3">
    <name type="scientific">Bacillus mesophilus</name>
    <dbReference type="NCBI Taxonomy" id="1808955"/>
    <lineage>
        <taxon>Bacteria</taxon>
        <taxon>Bacillati</taxon>
        <taxon>Bacillota</taxon>
        <taxon>Bacilli</taxon>
        <taxon>Bacillales</taxon>
        <taxon>Bacillaceae</taxon>
        <taxon>Bacillus</taxon>
    </lineage>
</organism>
<accession>A0A6M0Q3E7</accession>
<dbReference type="InterPro" id="IPR004360">
    <property type="entry name" value="Glyas_Fos-R_dOase_dom"/>
</dbReference>
<evidence type="ECO:0000259" key="1">
    <source>
        <dbReference type="PROSITE" id="PS51819"/>
    </source>
</evidence>
<reference evidence="2 3" key="1">
    <citation type="submission" date="2020-02" db="EMBL/GenBank/DDBJ databases">
        <title>Bacillus aquiflavi sp. nov., isolated from yellow water of strong flavor Chinese baijiu in Yibin region of China.</title>
        <authorList>
            <person name="Xie J."/>
        </authorList>
    </citation>
    <scope>NUCLEOTIDE SEQUENCE [LARGE SCALE GENOMIC DNA]</scope>
    <source>
        <strain evidence="2 3">SA4</strain>
    </source>
</reference>
<evidence type="ECO:0000313" key="3">
    <source>
        <dbReference type="Proteomes" id="UP000481043"/>
    </source>
</evidence>
<dbReference type="RefSeq" id="WP_163177518.1">
    <property type="nucleotide sequence ID" value="NZ_JAAIWM010000001.1"/>
</dbReference>
<comment type="caution">
    <text evidence="2">The sequence shown here is derived from an EMBL/GenBank/DDBJ whole genome shotgun (WGS) entry which is preliminary data.</text>
</comment>
<protein>
    <submittedName>
        <fullName evidence="2">VOC family protein</fullName>
    </submittedName>
</protein>
<gene>
    <name evidence="2" type="ORF">G4D63_02910</name>
</gene>
<proteinExistence type="predicted"/>